<feature type="transmembrane region" description="Helical" evidence="1">
    <location>
        <begin position="183"/>
        <end position="202"/>
    </location>
</feature>
<evidence type="ECO:0008006" key="4">
    <source>
        <dbReference type="Google" id="ProtNLM"/>
    </source>
</evidence>
<accession>A0A1L6MW17</accession>
<keyword evidence="1" id="KW-1133">Transmembrane helix</keyword>
<organism evidence="2 3">
    <name type="scientific">Pajaroellobacter abortibovis</name>
    <dbReference type="NCBI Taxonomy" id="1882918"/>
    <lineage>
        <taxon>Bacteria</taxon>
        <taxon>Pseudomonadati</taxon>
        <taxon>Myxococcota</taxon>
        <taxon>Polyangia</taxon>
        <taxon>Polyangiales</taxon>
        <taxon>Polyangiaceae</taxon>
    </lineage>
</organism>
<feature type="transmembrane region" description="Helical" evidence="1">
    <location>
        <begin position="152"/>
        <end position="171"/>
    </location>
</feature>
<protein>
    <recommendedName>
        <fullName evidence="4">SH3b domain-containing protein</fullName>
    </recommendedName>
</protein>
<evidence type="ECO:0000256" key="1">
    <source>
        <dbReference type="SAM" id="Phobius"/>
    </source>
</evidence>
<sequence length="274" mass="30004">MKFLKIPMRAIYCFMMLGDKGAFSAEKMPSDLFRDGVSALEQERPVEAIAALEALADRGVQDGAISYDRGLAYALRVRLGAGQPGDLGQAVHAFEEARILSPDRHLQVEAAKAARTVRLEIARLQRQEGNQVWLEDSTPWDQAVLSLLPENVWAIGSLVASLLCSLAFAVWKHSPAFAIRKSGGIVLWLTSPLVVVLGMGSWKARSHRLTREEGVIIAPIVRLADEKGVPSAVASHLCEGIRVQVKARHGMWLHITGGFREGWVPSGTVRMLPK</sequence>
<dbReference type="STRING" id="1882918.BCY86_02910"/>
<keyword evidence="1" id="KW-0812">Transmembrane</keyword>
<dbReference type="RefSeq" id="WP_075276387.1">
    <property type="nucleotide sequence ID" value="NZ_CP016908.1"/>
</dbReference>
<keyword evidence="3" id="KW-1185">Reference proteome</keyword>
<dbReference type="EMBL" id="CP016908">
    <property type="protein sequence ID" value="APR99740.1"/>
    <property type="molecule type" value="Genomic_DNA"/>
</dbReference>
<keyword evidence="1" id="KW-0472">Membrane</keyword>
<proteinExistence type="predicted"/>
<reference evidence="2 3" key="1">
    <citation type="submission" date="2016-08" db="EMBL/GenBank/DDBJ databases">
        <title>Identification and validation of antigenic proteins from Pajaroellobacter abortibovis using de-novo genome sequence assembly and reverse vaccinology.</title>
        <authorList>
            <person name="Welly B.T."/>
            <person name="Miller M.R."/>
            <person name="Stott J.L."/>
            <person name="Blanchard M.T."/>
            <person name="Islas-Trejo A.D."/>
            <person name="O'Rourke S.M."/>
            <person name="Young A.E."/>
            <person name="Medrano J.F."/>
            <person name="Van Eenennaam A.L."/>
        </authorList>
    </citation>
    <scope>NUCLEOTIDE SEQUENCE [LARGE SCALE GENOMIC DNA]</scope>
    <source>
        <strain evidence="2 3">BTF92-0548A/99-0131</strain>
    </source>
</reference>
<dbReference type="OrthoDB" id="5511611at2"/>
<gene>
    <name evidence="2" type="ORF">BCY86_02910</name>
</gene>
<evidence type="ECO:0000313" key="3">
    <source>
        <dbReference type="Proteomes" id="UP000185544"/>
    </source>
</evidence>
<dbReference type="KEGG" id="pabo:BCY86_02910"/>
<dbReference type="AlphaFoldDB" id="A0A1L6MW17"/>
<dbReference type="Proteomes" id="UP000185544">
    <property type="component" value="Chromosome"/>
</dbReference>
<name>A0A1L6MW17_9BACT</name>
<evidence type="ECO:0000313" key="2">
    <source>
        <dbReference type="EMBL" id="APR99740.1"/>
    </source>
</evidence>